<protein>
    <recommendedName>
        <fullName evidence="3 10">Lipid-A-disaccharide synthase</fullName>
        <ecNumber evidence="2 10">2.4.1.182</ecNumber>
    </recommendedName>
</protein>
<name>F8C858_MYXFH</name>
<evidence type="ECO:0000256" key="6">
    <source>
        <dbReference type="ARBA" id="ARBA00022676"/>
    </source>
</evidence>
<dbReference type="AlphaFoldDB" id="F8C858"/>
<reference evidence="11 12" key="1">
    <citation type="journal article" date="2011" name="J. Bacteriol.">
        <title>Genome sequence of the halotolerant marine bacterium Myxococcus fulvus HW-1.</title>
        <authorList>
            <person name="Li Z.F."/>
            <person name="Li X."/>
            <person name="Liu H."/>
            <person name="Liu X."/>
            <person name="Han K."/>
            <person name="Wu Z.H."/>
            <person name="Hu W."/>
            <person name="Li F.F."/>
            <person name="Li Y.Z."/>
        </authorList>
    </citation>
    <scope>NUCLEOTIDE SEQUENCE [LARGE SCALE GENOMIC DNA]</scope>
    <source>
        <strain evidence="12">ATCC BAA-855 / HW-1</strain>
    </source>
</reference>
<dbReference type="Proteomes" id="UP000000488">
    <property type="component" value="Chromosome"/>
</dbReference>
<dbReference type="HAMAP" id="MF_00392">
    <property type="entry name" value="LpxB"/>
    <property type="match status" value="1"/>
</dbReference>
<comment type="function">
    <text evidence="1 10">Condensation of UDP-2,3-diacylglucosamine and 2,3-diacylglucosamine-1-phosphate to form lipid A disaccharide, a precursor of lipid A, a phosphorylated glycolipid that anchors the lipopolysaccharide to the outer membrane of the cell.</text>
</comment>
<dbReference type="NCBIfam" id="TIGR00215">
    <property type="entry name" value="lpxB"/>
    <property type="match status" value="1"/>
</dbReference>
<dbReference type="GO" id="GO:0009245">
    <property type="term" value="P:lipid A biosynthetic process"/>
    <property type="evidence" value="ECO:0007669"/>
    <property type="project" value="UniProtKB-UniRule"/>
</dbReference>
<evidence type="ECO:0000313" key="12">
    <source>
        <dbReference type="Proteomes" id="UP000000488"/>
    </source>
</evidence>
<evidence type="ECO:0000256" key="8">
    <source>
        <dbReference type="ARBA" id="ARBA00023098"/>
    </source>
</evidence>
<evidence type="ECO:0000256" key="7">
    <source>
        <dbReference type="ARBA" id="ARBA00022679"/>
    </source>
</evidence>
<proteinExistence type="inferred from homology"/>
<dbReference type="GO" id="GO:0016020">
    <property type="term" value="C:membrane"/>
    <property type="evidence" value="ECO:0007669"/>
    <property type="project" value="GOC"/>
</dbReference>
<keyword evidence="5 10" id="KW-0441">Lipid A biosynthesis</keyword>
<evidence type="ECO:0000256" key="4">
    <source>
        <dbReference type="ARBA" id="ARBA00022516"/>
    </source>
</evidence>
<dbReference type="KEGG" id="mfu:LILAB_31520"/>
<organism evidence="11 12">
    <name type="scientific">Myxococcus fulvus (strain ATCC BAA-855 / HW-1)</name>
    <dbReference type="NCBI Taxonomy" id="483219"/>
    <lineage>
        <taxon>Bacteria</taxon>
        <taxon>Pseudomonadati</taxon>
        <taxon>Myxococcota</taxon>
        <taxon>Myxococcia</taxon>
        <taxon>Myxococcales</taxon>
        <taxon>Cystobacterineae</taxon>
        <taxon>Myxococcaceae</taxon>
        <taxon>Myxococcus</taxon>
    </lineage>
</organism>
<dbReference type="STRING" id="483219.LILAB_31520"/>
<comment type="catalytic activity">
    <reaction evidence="9 10">
        <text>a lipid X + a UDP-2-N,3-O-bis[(3R)-3-hydroxyacyl]-alpha-D-glucosamine = a lipid A disaccharide + UDP + H(+)</text>
        <dbReference type="Rhea" id="RHEA:67828"/>
        <dbReference type="ChEBI" id="CHEBI:15378"/>
        <dbReference type="ChEBI" id="CHEBI:58223"/>
        <dbReference type="ChEBI" id="CHEBI:137748"/>
        <dbReference type="ChEBI" id="CHEBI:176338"/>
        <dbReference type="ChEBI" id="CHEBI:176343"/>
        <dbReference type="EC" id="2.4.1.182"/>
    </reaction>
</comment>
<dbReference type="GO" id="GO:0008915">
    <property type="term" value="F:lipid-A-disaccharide synthase activity"/>
    <property type="evidence" value="ECO:0007669"/>
    <property type="project" value="UniProtKB-UniRule"/>
</dbReference>
<keyword evidence="8 10" id="KW-0443">Lipid metabolism</keyword>
<comment type="similarity">
    <text evidence="10">Belongs to the LpxB family.</text>
</comment>
<evidence type="ECO:0000256" key="9">
    <source>
        <dbReference type="ARBA" id="ARBA00048975"/>
    </source>
</evidence>
<dbReference type="UniPathway" id="UPA00973"/>
<evidence type="ECO:0000256" key="1">
    <source>
        <dbReference type="ARBA" id="ARBA00002056"/>
    </source>
</evidence>
<accession>F8C858</accession>
<dbReference type="PANTHER" id="PTHR30372">
    <property type="entry name" value="LIPID-A-DISACCHARIDE SYNTHASE"/>
    <property type="match status" value="1"/>
</dbReference>
<gene>
    <name evidence="10" type="primary">lpxB</name>
    <name evidence="11" type="ordered locus">LILAB_31520</name>
</gene>
<dbReference type="PANTHER" id="PTHR30372:SF4">
    <property type="entry name" value="LIPID-A-DISACCHARIDE SYNTHASE, MITOCHONDRIAL-RELATED"/>
    <property type="match status" value="1"/>
</dbReference>
<keyword evidence="4 10" id="KW-0444">Lipid biosynthesis</keyword>
<dbReference type="EMBL" id="CP002830">
    <property type="protein sequence ID" value="AEI68185.1"/>
    <property type="molecule type" value="Genomic_DNA"/>
</dbReference>
<comment type="pathway">
    <text evidence="10">Bacterial outer membrane biogenesis; LPS lipid A biosynthesis.</text>
</comment>
<evidence type="ECO:0000256" key="3">
    <source>
        <dbReference type="ARBA" id="ARBA00020902"/>
    </source>
</evidence>
<keyword evidence="7 10" id="KW-0808">Transferase</keyword>
<evidence type="ECO:0000256" key="5">
    <source>
        <dbReference type="ARBA" id="ARBA00022556"/>
    </source>
</evidence>
<evidence type="ECO:0000313" key="11">
    <source>
        <dbReference type="EMBL" id="AEI68185.1"/>
    </source>
</evidence>
<keyword evidence="6 10" id="KW-0328">Glycosyltransferase</keyword>
<dbReference type="SUPFAM" id="SSF53756">
    <property type="entry name" value="UDP-Glycosyltransferase/glycogen phosphorylase"/>
    <property type="match status" value="1"/>
</dbReference>
<dbReference type="Pfam" id="PF02684">
    <property type="entry name" value="LpxB"/>
    <property type="match status" value="1"/>
</dbReference>
<dbReference type="GO" id="GO:0005543">
    <property type="term" value="F:phospholipid binding"/>
    <property type="evidence" value="ECO:0007669"/>
    <property type="project" value="TreeGrafter"/>
</dbReference>
<evidence type="ECO:0000256" key="2">
    <source>
        <dbReference type="ARBA" id="ARBA00012687"/>
    </source>
</evidence>
<evidence type="ECO:0000256" key="10">
    <source>
        <dbReference type="HAMAP-Rule" id="MF_00392"/>
    </source>
</evidence>
<dbReference type="EC" id="2.4.1.182" evidence="2 10"/>
<dbReference type="InterPro" id="IPR003835">
    <property type="entry name" value="Glyco_trans_19"/>
</dbReference>
<dbReference type="eggNOG" id="COG0763">
    <property type="taxonomic scope" value="Bacteria"/>
</dbReference>
<sequence>MTNPPRILVVAGEASGDTHAAELVAALRARRPDLTFFGMGGARLAAQGVEQLFDAREVSVMGITEVLPRIPRILQILKGLAQAAADRRPDVAILVDIPDFNLRLAKKLKALGIPVAYYVSPMIWAWRRGRVRTIKRLVDRMLCILPFEEDFYREAGVSARYVGSPVVEQVPASDTATAFRERLGLAKEAPTLALLPGSRMSEIRRLLPDMVEAAKRLAAERPGLQVVVPVAPTIDRAAITSRFEGSGVTPVLVEGRAPEVVGASDAAVVASGTAVLEAGLMQRPLVVVYRVSLITYWVGRLMLKVAFVSLINLLAGRRVVPELLQGEMTPERIAEEVRRVWMPGAPREEMLQGLAEMRGRLGETGAAARAAESVLELLPPGRV</sequence>
<dbReference type="HOGENOM" id="CLU_036577_3_0_7"/>